<reference evidence="2" key="1">
    <citation type="journal article" date="2019" name="bioRxiv">
        <title>The Genome of the Zebra Mussel, Dreissena polymorpha: A Resource for Invasive Species Research.</title>
        <authorList>
            <person name="McCartney M.A."/>
            <person name="Auch B."/>
            <person name="Kono T."/>
            <person name="Mallez S."/>
            <person name="Zhang Y."/>
            <person name="Obille A."/>
            <person name="Becker A."/>
            <person name="Abrahante J.E."/>
            <person name="Garbe J."/>
            <person name="Badalamenti J.P."/>
            <person name="Herman A."/>
            <person name="Mangelson H."/>
            <person name="Liachko I."/>
            <person name="Sullivan S."/>
            <person name="Sone E.D."/>
            <person name="Koren S."/>
            <person name="Silverstein K.A.T."/>
            <person name="Beckman K.B."/>
            <person name="Gohl D.M."/>
        </authorList>
    </citation>
    <scope>NUCLEOTIDE SEQUENCE</scope>
    <source>
        <strain evidence="2">Duluth1</strain>
        <tissue evidence="2">Whole animal</tissue>
    </source>
</reference>
<comment type="caution">
    <text evidence="2">The sequence shown here is derived from an EMBL/GenBank/DDBJ whole genome shotgun (WGS) entry which is preliminary data.</text>
</comment>
<evidence type="ECO:0000313" key="2">
    <source>
        <dbReference type="EMBL" id="KAH3741848.1"/>
    </source>
</evidence>
<evidence type="ECO:0000313" key="3">
    <source>
        <dbReference type="Proteomes" id="UP000828390"/>
    </source>
</evidence>
<organism evidence="2 3">
    <name type="scientific">Dreissena polymorpha</name>
    <name type="common">Zebra mussel</name>
    <name type="synonym">Mytilus polymorpha</name>
    <dbReference type="NCBI Taxonomy" id="45954"/>
    <lineage>
        <taxon>Eukaryota</taxon>
        <taxon>Metazoa</taxon>
        <taxon>Spiralia</taxon>
        <taxon>Lophotrochozoa</taxon>
        <taxon>Mollusca</taxon>
        <taxon>Bivalvia</taxon>
        <taxon>Autobranchia</taxon>
        <taxon>Heteroconchia</taxon>
        <taxon>Euheterodonta</taxon>
        <taxon>Imparidentia</taxon>
        <taxon>Neoheterodontei</taxon>
        <taxon>Myida</taxon>
        <taxon>Dreissenoidea</taxon>
        <taxon>Dreissenidae</taxon>
        <taxon>Dreissena</taxon>
    </lineage>
</organism>
<protein>
    <submittedName>
        <fullName evidence="2">Uncharacterized protein</fullName>
    </submittedName>
</protein>
<evidence type="ECO:0000256" key="1">
    <source>
        <dbReference type="SAM" id="MobiDB-lite"/>
    </source>
</evidence>
<dbReference type="Proteomes" id="UP000828390">
    <property type="component" value="Unassembled WGS sequence"/>
</dbReference>
<accession>A0A9D4I2J1</accession>
<sequence>MIKNTRVSDPITMNEQPLQVWKSSFTWAAMSPHENQQSLPSLRNAESHLEDHKS</sequence>
<feature type="compositionally biased region" description="Basic and acidic residues" evidence="1">
    <location>
        <begin position="45"/>
        <end position="54"/>
    </location>
</feature>
<dbReference type="EMBL" id="JAIWYP010000011">
    <property type="protein sequence ID" value="KAH3741848.1"/>
    <property type="molecule type" value="Genomic_DNA"/>
</dbReference>
<gene>
    <name evidence="2" type="ORF">DPMN_048578</name>
</gene>
<proteinExistence type="predicted"/>
<keyword evidence="3" id="KW-1185">Reference proteome</keyword>
<reference evidence="2" key="2">
    <citation type="submission" date="2020-11" db="EMBL/GenBank/DDBJ databases">
        <authorList>
            <person name="McCartney M.A."/>
            <person name="Auch B."/>
            <person name="Kono T."/>
            <person name="Mallez S."/>
            <person name="Becker A."/>
            <person name="Gohl D.M."/>
            <person name="Silverstein K.A.T."/>
            <person name="Koren S."/>
            <person name="Bechman K.B."/>
            <person name="Herman A."/>
            <person name="Abrahante J.E."/>
            <person name="Garbe J."/>
        </authorList>
    </citation>
    <scope>NUCLEOTIDE SEQUENCE</scope>
    <source>
        <strain evidence="2">Duluth1</strain>
        <tissue evidence="2">Whole animal</tissue>
    </source>
</reference>
<feature type="region of interest" description="Disordered" evidence="1">
    <location>
        <begin position="32"/>
        <end position="54"/>
    </location>
</feature>
<dbReference type="AlphaFoldDB" id="A0A9D4I2J1"/>
<name>A0A9D4I2J1_DREPO</name>